<evidence type="ECO:0000313" key="2">
    <source>
        <dbReference type="Proteomes" id="UP001500804"/>
    </source>
</evidence>
<evidence type="ECO:0008006" key="3">
    <source>
        <dbReference type="Google" id="ProtNLM"/>
    </source>
</evidence>
<sequence>MTSPTSPTGDPHQVPAEIITEWEPGTFAENLAPGPEDSWLVTLTSHRRVDRVAADGSREVFAEVSGMPTGIVADGDGALVVSGDIGQEGWRLDRVGESGVEKVCDLPELRFGNGMARSGEQLFVTDSARGLLLAVAPGTGRSTVWLEHELLSPAAESGGVPGVNGVTVRGEHLYLTSTSRALVLRVRLGATAGDLEIVAEQLLADDFDIHPDGRMFLATHVFDSVRQLEPDGSHRDIAGRDQGIETSTAVAVDPRDSTRLWVTTAGERFGSPHREKPARLVRLTV</sequence>
<dbReference type="PANTHER" id="PTHR42060">
    <property type="entry name" value="NHL REPEAT-CONTAINING PROTEIN-RELATED"/>
    <property type="match status" value="1"/>
</dbReference>
<protein>
    <recommendedName>
        <fullName evidence="3">Sugar lactone lactonase YvrE</fullName>
    </recommendedName>
</protein>
<comment type="caution">
    <text evidence="1">The sequence shown here is derived from an EMBL/GenBank/DDBJ whole genome shotgun (WGS) entry which is preliminary data.</text>
</comment>
<proteinExistence type="predicted"/>
<dbReference type="RefSeq" id="WP_345613351.1">
    <property type="nucleotide sequence ID" value="NZ_BAABJO010000059.1"/>
</dbReference>
<name>A0ABP9P8K9_9PSEU</name>
<organism evidence="1 2">
    <name type="scientific">Pseudonocardia adelaidensis</name>
    <dbReference type="NCBI Taxonomy" id="648754"/>
    <lineage>
        <taxon>Bacteria</taxon>
        <taxon>Bacillati</taxon>
        <taxon>Actinomycetota</taxon>
        <taxon>Actinomycetes</taxon>
        <taxon>Pseudonocardiales</taxon>
        <taxon>Pseudonocardiaceae</taxon>
        <taxon>Pseudonocardia</taxon>
    </lineage>
</organism>
<reference evidence="2" key="1">
    <citation type="journal article" date="2019" name="Int. J. Syst. Evol. Microbiol.">
        <title>The Global Catalogue of Microorganisms (GCM) 10K type strain sequencing project: providing services to taxonomists for standard genome sequencing and annotation.</title>
        <authorList>
            <consortium name="The Broad Institute Genomics Platform"/>
            <consortium name="The Broad Institute Genome Sequencing Center for Infectious Disease"/>
            <person name="Wu L."/>
            <person name="Ma J."/>
        </authorList>
    </citation>
    <scope>NUCLEOTIDE SEQUENCE [LARGE SCALE GENOMIC DNA]</scope>
    <source>
        <strain evidence="2">JCM 18302</strain>
    </source>
</reference>
<accession>A0ABP9P8K9</accession>
<dbReference type="Proteomes" id="UP001500804">
    <property type="component" value="Unassembled WGS sequence"/>
</dbReference>
<evidence type="ECO:0000313" key="1">
    <source>
        <dbReference type="EMBL" id="GAA5142319.1"/>
    </source>
</evidence>
<dbReference type="Gene3D" id="2.120.10.30">
    <property type="entry name" value="TolB, C-terminal domain"/>
    <property type="match status" value="1"/>
</dbReference>
<dbReference type="SUPFAM" id="SSF63829">
    <property type="entry name" value="Calcium-dependent phosphotriesterase"/>
    <property type="match status" value="1"/>
</dbReference>
<dbReference type="PANTHER" id="PTHR42060:SF3">
    <property type="entry name" value="SMP-30_GLUCONOLACTONASE_LRE-LIKE REGION DOMAIN-CONTAINING PROTEIN"/>
    <property type="match status" value="1"/>
</dbReference>
<dbReference type="InterPro" id="IPR052998">
    <property type="entry name" value="Hetero-Diels-Alderase-like"/>
</dbReference>
<keyword evidence="2" id="KW-1185">Reference proteome</keyword>
<dbReference type="EMBL" id="BAABJO010000059">
    <property type="protein sequence ID" value="GAA5142319.1"/>
    <property type="molecule type" value="Genomic_DNA"/>
</dbReference>
<gene>
    <name evidence="1" type="ORF">GCM10023320_82470</name>
</gene>
<dbReference type="InterPro" id="IPR011042">
    <property type="entry name" value="6-blade_b-propeller_TolB-like"/>
</dbReference>